<evidence type="ECO:0000256" key="3">
    <source>
        <dbReference type="ARBA" id="ARBA00022617"/>
    </source>
</evidence>
<keyword evidence="5 9" id="KW-0560">Oxidoreductase</keyword>
<dbReference type="GO" id="GO:0020037">
    <property type="term" value="F:heme binding"/>
    <property type="evidence" value="ECO:0007669"/>
    <property type="project" value="InterPro"/>
</dbReference>
<keyword evidence="10" id="KW-0472">Membrane</keyword>
<protein>
    <submittedName>
        <fullName evidence="11">Uncharacterized protein</fullName>
    </submittedName>
</protein>
<reference evidence="11 12" key="1">
    <citation type="journal article" date="2018" name="IMA Fungus">
        <title>IMA Genome-F 9: Draft genome sequence of Annulohypoxylon stygium, Aspergillus mulundensis, Berkeleyomyces basicola (syn. Thielaviopsis basicola), Ceratocystis smalleyi, two Cercospora beticola strains, Coleophoma cylindrospora, Fusarium fracticaudum, Phialophora cf. hyalina, and Morchella septimelata.</title>
        <authorList>
            <person name="Wingfield B.D."/>
            <person name="Bills G.F."/>
            <person name="Dong Y."/>
            <person name="Huang W."/>
            <person name="Nel W.J."/>
            <person name="Swalarsk-Parry B.S."/>
            <person name="Vaghefi N."/>
            <person name="Wilken P.M."/>
            <person name="An Z."/>
            <person name="de Beer Z.W."/>
            <person name="De Vos L."/>
            <person name="Chen L."/>
            <person name="Duong T.A."/>
            <person name="Gao Y."/>
            <person name="Hammerbacher A."/>
            <person name="Kikkert J.R."/>
            <person name="Li Y."/>
            <person name="Li H."/>
            <person name="Li K."/>
            <person name="Li Q."/>
            <person name="Liu X."/>
            <person name="Ma X."/>
            <person name="Naidoo K."/>
            <person name="Pethybridge S.J."/>
            <person name="Sun J."/>
            <person name="Steenkamp E.T."/>
            <person name="van der Nest M.A."/>
            <person name="van Wyk S."/>
            <person name="Wingfield M.J."/>
            <person name="Xiong C."/>
            <person name="Yue Q."/>
            <person name="Zhang X."/>
        </authorList>
    </citation>
    <scope>NUCLEOTIDE SEQUENCE [LARGE SCALE GENOMIC DNA]</scope>
    <source>
        <strain evidence="11 12">BP5796</strain>
    </source>
</reference>
<keyword evidence="10" id="KW-1133">Transmembrane helix</keyword>
<keyword evidence="3 8" id="KW-0349">Heme</keyword>
<evidence type="ECO:0000256" key="10">
    <source>
        <dbReference type="SAM" id="Phobius"/>
    </source>
</evidence>
<evidence type="ECO:0000256" key="5">
    <source>
        <dbReference type="ARBA" id="ARBA00023002"/>
    </source>
</evidence>
<gene>
    <name evidence="11" type="ORF">BP5796_09632</name>
</gene>
<dbReference type="PRINTS" id="PR00463">
    <property type="entry name" value="EP450I"/>
</dbReference>
<dbReference type="InterPro" id="IPR036396">
    <property type="entry name" value="Cyt_P450_sf"/>
</dbReference>
<evidence type="ECO:0000313" key="12">
    <source>
        <dbReference type="Proteomes" id="UP000256328"/>
    </source>
</evidence>
<dbReference type="GO" id="GO:0005506">
    <property type="term" value="F:iron ion binding"/>
    <property type="evidence" value="ECO:0007669"/>
    <property type="project" value="InterPro"/>
</dbReference>
<evidence type="ECO:0000256" key="1">
    <source>
        <dbReference type="ARBA" id="ARBA00001971"/>
    </source>
</evidence>
<comment type="cofactor">
    <cofactor evidence="1 8">
        <name>heme</name>
        <dbReference type="ChEBI" id="CHEBI:30413"/>
    </cofactor>
</comment>
<comment type="caution">
    <text evidence="11">The sequence shown here is derived from an EMBL/GenBank/DDBJ whole genome shotgun (WGS) entry which is preliminary data.</text>
</comment>
<feature type="transmembrane region" description="Helical" evidence="10">
    <location>
        <begin position="12"/>
        <end position="30"/>
    </location>
</feature>
<dbReference type="AlphaFoldDB" id="A0A3D8QYI0"/>
<dbReference type="OrthoDB" id="1470350at2759"/>
<dbReference type="PANTHER" id="PTHR24287">
    <property type="entry name" value="P450, PUTATIVE (EUROFUNG)-RELATED"/>
    <property type="match status" value="1"/>
</dbReference>
<evidence type="ECO:0000256" key="4">
    <source>
        <dbReference type="ARBA" id="ARBA00022723"/>
    </source>
</evidence>
<dbReference type="GO" id="GO:0004497">
    <property type="term" value="F:monooxygenase activity"/>
    <property type="evidence" value="ECO:0007669"/>
    <property type="project" value="UniProtKB-KW"/>
</dbReference>
<evidence type="ECO:0000256" key="9">
    <source>
        <dbReference type="RuleBase" id="RU000461"/>
    </source>
</evidence>
<dbReference type="PRINTS" id="PR00385">
    <property type="entry name" value="P450"/>
</dbReference>
<dbReference type="InterPro" id="IPR017972">
    <property type="entry name" value="Cyt_P450_CS"/>
</dbReference>
<dbReference type="PROSITE" id="PS00086">
    <property type="entry name" value="CYTOCHROME_P450"/>
    <property type="match status" value="1"/>
</dbReference>
<dbReference type="CDD" id="cd11063">
    <property type="entry name" value="CYP52"/>
    <property type="match status" value="1"/>
</dbReference>
<dbReference type="Pfam" id="PF00067">
    <property type="entry name" value="p450"/>
    <property type="match status" value="1"/>
</dbReference>
<evidence type="ECO:0000256" key="7">
    <source>
        <dbReference type="ARBA" id="ARBA00023033"/>
    </source>
</evidence>
<feature type="binding site" description="axial binding residue" evidence="8">
    <location>
        <position position="462"/>
    </location>
    <ligand>
        <name>heme</name>
        <dbReference type="ChEBI" id="CHEBI:30413"/>
    </ligand>
    <ligandPart>
        <name>Fe</name>
        <dbReference type="ChEBI" id="CHEBI:18248"/>
    </ligandPart>
</feature>
<dbReference type="SUPFAM" id="SSF48264">
    <property type="entry name" value="Cytochrome P450"/>
    <property type="match status" value="1"/>
</dbReference>
<comment type="similarity">
    <text evidence="2 9">Belongs to the cytochrome P450 family.</text>
</comment>
<dbReference type="Proteomes" id="UP000256328">
    <property type="component" value="Unassembled WGS sequence"/>
</dbReference>
<sequence length="515" mass="58480">MALQDQHPSLLLALGIVASYALFRIVQYVIMYRKRSIIIRNNGCKPPAKYPHKDPFFGLDLFRENARRLREGKFLDGIIPRYNMVNGGVTTFTSLFLGATIINTIEPENVKTILATKFKDFHLPQFRKDAFRPVFGHGIFTTDGKDWEDSRALLRPNFVRSQVGDLVTFEEHISKLIAKIPHDGATVDLQEFFFMLTMDSATDFLLGQSTDVLSDGNHATGERFSQAFTYVQKKMSLQVRLGKLATLIPDKRYTEAVEFVHKYIGKYVRTALEKGKQYQGAEKEKVQEDGKASRYIFLDELAKTGYSAKKIQDEILNILLAGRDTTANLLSQVFYVLARRPDVFKKLRDEVMQLDGKRPSFEQMKNMKYLKGCLNEALRLRPVLPTNGRIAVVDTVLPLGGGADGKSPILVKAGQNVTFHTWAMHRRKDFYGEDAEEFKPERWETYRPGWEYVPFNGGPRICIGQQFALTEASYTTIRLLQAFKNIEARDSSDWTEELTITLGIGNGCKVSLTPA</sequence>
<dbReference type="GO" id="GO:0016705">
    <property type="term" value="F:oxidoreductase activity, acting on paired donors, with incorporation or reduction of molecular oxygen"/>
    <property type="evidence" value="ECO:0007669"/>
    <property type="project" value="InterPro"/>
</dbReference>
<dbReference type="Gene3D" id="1.10.630.10">
    <property type="entry name" value="Cytochrome P450"/>
    <property type="match status" value="1"/>
</dbReference>
<keyword evidence="10" id="KW-0812">Transmembrane</keyword>
<name>A0A3D8QYI0_9HELO</name>
<evidence type="ECO:0000256" key="6">
    <source>
        <dbReference type="ARBA" id="ARBA00023004"/>
    </source>
</evidence>
<dbReference type="InterPro" id="IPR001128">
    <property type="entry name" value="Cyt_P450"/>
</dbReference>
<accession>A0A3D8QYI0</accession>
<dbReference type="InterPro" id="IPR047146">
    <property type="entry name" value="Cyt_P450_E_CYP52_fungi"/>
</dbReference>
<keyword evidence="7 9" id="KW-0503">Monooxygenase</keyword>
<keyword evidence="12" id="KW-1185">Reference proteome</keyword>
<organism evidence="11 12">
    <name type="scientific">Coleophoma crateriformis</name>
    <dbReference type="NCBI Taxonomy" id="565419"/>
    <lineage>
        <taxon>Eukaryota</taxon>
        <taxon>Fungi</taxon>
        <taxon>Dikarya</taxon>
        <taxon>Ascomycota</taxon>
        <taxon>Pezizomycotina</taxon>
        <taxon>Leotiomycetes</taxon>
        <taxon>Helotiales</taxon>
        <taxon>Dermateaceae</taxon>
        <taxon>Coleophoma</taxon>
    </lineage>
</organism>
<proteinExistence type="inferred from homology"/>
<evidence type="ECO:0000256" key="2">
    <source>
        <dbReference type="ARBA" id="ARBA00010617"/>
    </source>
</evidence>
<keyword evidence="4 8" id="KW-0479">Metal-binding</keyword>
<dbReference type="EMBL" id="PDLN01000014">
    <property type="protein sequence ID" value="RDW66883.1"/>
    <property type="molecule type" value="Genomic_DNA"/>
</dbReference>
<evidence type="ECO:0000256" key="8">
    <source>
        <dbReference type="PIRSR" id="PIRSR602401-1"/>
    </source>
</evidence>
<dbReference type="InterPro" id="IPR002401">
    <property type="entry name" value="Cyt_P450_E_grp-I"/>
</dbReference>
<evidence type="ECO:0000313" key="11">
    <source>
        <dbReference type="EMBL" id="RDW66883.1"/>
    </source>
</evidence>
<keyword evidence="6 8" id="KW-0408">Iron</keyword>
<dbReference type="PANTHER" id="PTHR24287:SF1">
    <property type="entry name" value="P450, PUTATIVE (EUROFUNG)-RELATED"/>
    <property type="match status" value="1"/>
</dbReference>